<sequence length="57" mass="6846">MLLIIFDFICVFSVSFYYFFILSHYVRNYLAPCFIKKEGKGIYVLTYYSIKIATRII</sequence>
<keyword evidence="1" id="KW-0812">Transmembrane</keyword>
<organism evidence="2">
    <name type="scientific">Siphoviridae sp. ctUse40</name>
    <dbReference type="NCBI Taxonomy" id="2826356"/>
    <lineage>
        <taxon>Viruses</taxon>
        <taxon>Duplodnaviria</taxon>
        <taxon>Heunggongvirae</taxon>
        <taxon>Uroviricota</taxon>
        <taxon>Caudoviricetes</taxon>
    </lineage>
</organism>
<accession>A0A8S5NCZ2</accession>
<keyword evidence="1" id="KW-0472">Membrane</keyword>
<protein>
    <submittedName>
        <fullName evidence="2">Uncharacterized protein</fullName>
    </submittedName>
</protein>
<reference evidence="2" key="1">
    <citation type="journal article" date="2021" name="Proc. Natl. Acad. Sci. U.S.A.">
        <title>A Catalog of Tens of Thousands of Viruses from Human Metagenomes Reveals Hidden Associations with Chronic Diseases.</title>
        <authorList>
            <person name="Tisza M.J."/>
            <person name="Buck C.B."/>
        </authorList>
    </citation>
    <scope>NUCLEOTIDE SEQUENCE</scope>
    <source>
        <strain evidence="2">CtUse40</strain>
    </source>
</reference>
<feature type="transmembrane region" description="Helical" evidence="1">
    <location>
        <begin position="6"/>
        <end position="26"/>
    </location>
</feature>
<name>A0A8S5NCZ2_9CAUD</name>
<keyword evidence="1" id="KW-1133">Transmembrane helix</keyword>
<evidence type="ECO:0000256" key="1">
    <source>
        <dbReference type="SAM" id="Phobius"/>
    </source>
</evidence>
<dbReference type="EMBL" id="BK015139">
    <property type="protein sequence ID" value="DAD92574.1"/>
    <property type="molecule type" value="Genomic_DNA"/>
</dbReference>
<proteinExistence type="predicted"/>
<evidence type="ECO:0000313" key="2">
    <source>
        <dbReference type="EMBL" id="DAD92574.1"/>
    </source>
</evidence>